<evidence type="ECO:0000256" key="2">
    <source>
        <dbReference type="SAM" id="Phobius"/>
    </source>
</evidence>
<keyword evidence="1" id="KW-0175">Coiled coil</keyword>
<name>A0A814FGZ4_ADIRI</name>
<evidence type="ECO:0000313" key="4">
    <source>
        <dbReference type="Proteomes" id="UP000663852"/>
    </source>
</evidence>
<dbReference type="OrthoDB" id="10026951at2759"/>
<proteinExistence type="predicted"/>
<organism evidence="3 4">
    <name type="scientific">Adineta ricciae</name>
    <name type="common">Rotifer</name>
    <dbReference type="NCBI Taxonomy" id="249248"/>
    <lineage>
        <taxon>Eukaryota</taxon>
        <taxon>Metazoa</taxon>
        <taxon>Spiralia</taxon>
        <taxon>Gnathifera</taxon>
        <taxon>Rotifera</taxon>
        <taxon>Eurotatoria</taxon>
        <taxon>Bdelloidea</taxon>
        <taxon>Adinetida</taxon>
        <taxon>Adinetidae</taxon>
        <taxon>Adineta</taxon>
    </lineage>
</organism>
<reference evidence="3" key="1">
    <citation type="submission" date="2021-02" db="EMBL/GenBank/DDBJ databases">
        <authorList>
            <person name="Nowell W R."/>
        </authorList>
    </citation>
    <scope>NUCLEOTIDE SEQUENCE</scope>
</reference>
<keyword evidence="2" id="KW-1133">Transmembrane helix</keyword>
<evidence type="ECO:0000256" key="1">
    <source>
        <dbReference type="SAM" id="Coils"/>
    </source>
</evidence>
<feature type="transmembrane region" description="Helical" evidence="2">
    <location>
        <begin position="89"/>
        <end position="110"/>
    </location>
</feature>
<sequence length="117" mass="13589">MCRPKKQDLEEESVCERSYQEPQENALHAMILQQQIELEQLLQTVENLKNDIIQLHDQEQKLIQRLTLMKQSQSSILCDIYSFVSNKKVLVFVSGFLTGFCIIPTISRMFSSARVLL</sequence>
<keyword evidence="2" id="KW-0472">Membrane</keyword>
<dbReference type="EMBL" id="CAJNOJ010000056">
    <property type="protein sequence ID" value="CAF0982857.1"/>
    <property type="molecule type" value="Genomic_DNA"/>
</dbReference>
<keyword evidence="2" id="KW-0812">Transmembrane</keyword>
<dbReference type="Proteomes" id="UP000663852">
    <property type="component" value="Unassembled WGS sequence"/>
</dbReference>
<dbReference type="AlphaFoldDB" id="A0A814FGZ4"/>
<comment type="caution">
    <text evidence="3">The sequence shown here is derived from an EMBL/GenBank/DDBJ whole genome shotgun (WGS) entry which is preliminary data.</text>
</comment>
<feature type="coiled-coil region" evidence="1">
    <location>
        <begin position="31"/>
        <end position="65"/>
    </location>
</feature>
<protein>
    <submittedName>
        <fullName evidence="3">Uncharacterized protein</fullName>
    </submittedName>
</protein>
<evidence type="ECO:0000313" key="3">
    <source>
        <dbReference type="EMBL" id="CAF0982857.1"/>
    </source>
</evidence>
<accession>A0A814FGZ4</accession>
<gene>
    <name evidence="3" type="ORF">EDS130_LOCUS13969</name>
</gene>